<dbReference type="Proteomes" id="UP000789390">
    <property type="component" value="Unassembled WGS sequence"/>
</dbReference>
<feature type="transmembrane region" description="Helical" evidence="2">
    <location>
        <begin position="493"/>
        <end position="514"/>
    </location>
</feature>
<comment type="caution">
    <text evidence="4">The sequence shown here is derived from an EMBL/GenBank/DDBJ whole genome shotgun (WGS) entry which is preliminary data.</text>
</comment>
<dbReference type="PANTHER" id="PTHR41158">
    <property type="entry name" value="AGAP010294-PA"/>
    <property type="match status" value="1"/>
</dbReference>
<sequence length="1080" mass="118879">MNFNNGRRNVILLIWWFLTVIVLVSDGQLDRQLPQHTGYHAEPNMDEFEQFNANDFNQRPVPGPRPQRQLSSGMDPFSRMGEEIMLGIQNLRSMIETRSSSYGGGSDYSSSGDYEEGCCNKLDFHTFVPGFVLVAVSYFLFFLLNATVTSGRRRRMVTSSKEEEEIRIQNKGMKKLVVVLTALICSVTVISHSNSQNGKIEPAKAGAQLERENNVNRKTEKSGTVDIIQLESERELKWMLSYVTPLMAILRKSNTTITRSSRRSVRSNKRNFYDLSFGNRNRNRFNRNDYYIDRDSYGYGGGGGYGGGYGGGGCCDKKDDLLPLLALLGLAGLLLYLIAIASTTAAGRRSNKRSVGEENNWILTDDYNIALVTVISLSGEMTKLSTFFGLGTCVLFVLGPFRHQANADDKESLDSENDLKRMLTFVRPLMGILRSDPHIKRSTDVIETGWVSSSRAIPRRQRNDYGYGGGGDYGGGGYSDYGYNTCCGGQKDYLSLISLIALGLLFLFLVQLLSTTKAGRRKKRSDDDDLLSLEELLSEQDVVDVLQSISYYGMYQALTLPLKTLQRRKSRNRWVATVFIVMLSARMLIMADGVTTTSRPPAQSGQPGDKQTASGDFLAMSDIGTGKETNSRNFRVARSEFADYCLNGDCVDGDVLKVVSKLAKRILSDPRILGLRTASEPEDDEATDTADASAARAIRGSSSRKKLRISNIRRNDEENAGNNDQKMADENKNDSDGTSSEETASKVKVDTTVNCYGASHGYDSSGSYWQDYGYSEGYELSPDYGETEQASSNVGEAERVKGSSARTIDDSLFDTNSFTSRDDYYENDRITDRYDKNRLNDRYNDPNSYHAPTSSDSNDIFKDKEYRVPGGERFGETYGYQNSRGKIKYSYNDRDDDDSNGGGGKGGGGGGGGGYGGGGSSYGYGGGGYGGGSYGGYEDSCCKNKLLPILLVGLLGLLGFFLYIRSTTVAGGRSMDENDISDVLLDGPTWLSMVHELWEQDAALENTACTQETLCRMNRLAMAAPGQAGWAVSLSSLPLSYLLHTRHSGGFTSYVDASLMGRSGANCTELYLSCPRLSSF</sequence>
<name>A0A8J2RBC0_9CRUS</name>
<evidence type="ECO:0000256" key="1">
    <source>
        <dbReference type="SAM" id="MobiDB-lite"/>
    </source>
</evidence>
<keyword evidence="5" id="KW-1185">Reference proteome</keyword>
<feature type="region of interest" description="Disordered" evidence="1">
    <location>
        <begin position="887"/>
        <end position="909"/>
    </location>
</feature>
<feature type="chain" id="PRO_5035246084" evidence="3">
    <location>
        <begin position="28"/>
        <end position="1080"/>
    </location>
</feature>
<proteinExistence type="predicted"/>
<gene>
    <name evidence="4" type="ORF">DGAL_LOCUS134</name>
</gene>
<feature type="compositionally biased region" description="Polar residues" evidence="1">
    <location>
        <begin position="596"/>
        <end position="614"/>
    </location>
</feature>
<feature type="compositionally biased region" description="Gly residues" evidence="1">
    <location>
        <begin position="900"/>
        <end position="909"/>
    </location>
</feature>
<keyword evidence="2" id="KW-0812">Transmembrane</keyword>
<evidence type="ECO:0000313" key="5">
    <source>
        <dbReference type="Proteomes" id="UP000789390"/>
    </source>
</evidence>
<evidence type="ECO:0000313" key="4">
    <source>
        <dbReference type="EMBL" id="CAH0098087.1"/>
    </source>
</evidence>
<keyword evidence="3" id="KW-0732">Signal</keyword>
<feature type="region of interest" description="Disordered" evidence="1">
    <location>
        <begin position="596"/>
        <end position="616"/>
    </location>
</feature>
<keyword evidence="2" id="KW-1133">Transmembrane helix</keyword>
<feature type="transmembrane region" description="Helical" evidence="2">
    <location>
        <begin position="384"/>
        <end position="401"/>
    </location>
</feature>
<feature type="transmembrane region" description="Helical" evidence="2">
    <location>
        <begin position="127"/>
        <end position="146"/>
    </location>
</feature>
<organism evidence="4 5">
    <name type="scientific">Daphnia galeata</name>
    <dbReference type="NCBI Taxonomy" id="27404"/>
    <lineage>
        <taxon>Eukaryota</taxon>
        <taxon>Metazoa</taxon>
        <taxon>Ecdysozoa</taxon>
        <taxon>Arthropoda</taxon>
        <taxon>Crustacea</taxon>
        <taxon>Branchiopoda</taxon>
        <taxon>Diplostraca</taxon>
        <taxon>Cladocera</taxon>
        <taxon>Anomopoda</taxon>
        <taxon>Daphniidae</taxon>
        <taxon>Daphnia</taxon>
    </lineage>
</organism>
<feature type="transmembrane region" description="Helical" evidence="2">
    <location>
        <begin position="176"/>
        <end position="193"/>
    </location>
</feature>
<feature type="region of interest" description="Disordered" evidence="1">
    <location>
        <begin position="836"/>
        <end position="862"/>
    </location>
</feature>
<dbReference type="PANTHER" id="PTHR41158:SF2">
    <property type="entry name" value="AGAP010294-PA"/>
    <property type="match status" value="1"/>
</dbReference>
<feature type="compositionally biased region" description="Basic and acidic residues" evidence="1">
    <location>
        <begin position="726"/>
        <end position="735"/>
    </location>
</feature>
<feature type="transmembrane region" description="Helical" evidence="2">
    <location>
        <begin position="574"/>
        <end position="591"/>
    </location>
</feature>
<evidence type="ECO:0000256" key="2">
    <source>
        <dbReference type="SAM" id="Phobius"/>
    </source>
</evidence>
<feature type="signal peptide" evidence="3">
    <location>
        <begin position="1"/>
        <end position="27"/>
    </location>
</feature>
<protein>
    <submittedName>
        <fullName evidence="4">Uncharacterized protein</fullName>
    </submittedName>
</protein>
<dbReference type="AlphaFoldDB" id="A0A8J2RBC0"/>
<accession>A0A8J2RBC0</accession>
<feature type="region of interest" description="Disordered" evidence="1">
    <location>
        <begin position="54"/>
        <end position="73"/>
    </location>
</feature>
<dbReference type="EMBL" id="CAKKLH010000001">
    <property type="protein sequence ID" value="CAH0098087.1"/>
    <property type="molecule type" value="Genomic_DNA"/>
</dbReference>
<evidence type="ECO:0000256" key="3">
    <source>
        <dbReference type="SAM" id="SignalP"/>
    </source>
</evidence>
<feature type="compositionally biased region" description="Low complexity" evidence="1">
    <location>
        <begin position="689"/>
        <end position="701"/>
    </location>
</feature>
<feature type="compositionally biased region" description="Polar residues" evidence="1">
    <location>
        <begin position="845"/>
        <end position="858"/>
    </location>
</feature>
<feature type="region of interest" description="Disordered" evidence="1">
    <location>
        <begin position="678"/>
        <end position="746"/>
    </location>
</feature>
<feature type="transmembrane region" description="Helical" evidence="2">
    <location>
        <begin position="946"/>
        <end position="964"/>
    </location>
</feature>
<keyword evidence="2" id="KW-0472">Membrane</keyword>
<feature type="transmembrane region" description="Helical" evidence="2">
    <location>
        <begin position="321"/>
        <end position="343"/>
    </location>
</feature>
<reference evidence="4" key="1">
    <citation type="submission" date="2021-11" db="EMBL/GenBank/DDBJ databases">
        <authorList>
            <person name="Schell T."/>
        </authorList>
    </citation>
    <scope>NUCLEOTIDE SEQUENCE</scope>
    <source>
        <strain evidence="4">M5</strain>
    </source>
</reference>